<name>A0A4Y2RTK1_ARAVE</name>
<dbReference type="Proteomes" id="UP000499080">
    <property type="component" value="Unassembled WGS sequence"/>
</dbReference>
<feature type="region of interest" description="Disordered" evidence="1">
    <location>
        <begin position="27"/>
        <end position="46"/>
    </location>
</feature>
<dbReference type="AlphaFoldDB" id="A0A4Y2RTK1"/>
<evidence type="ECO:0000256" key="1">
    <source>
        <dbReference type="SAM" id="MobiDB-lite"/>
    </source>
</evidence>
<proteinExistence type="predicted"/>
<dbReference type="InterPro" id="IPR004242">
    <property type="entry name" value="Transposase_21"/>
</dbReference>
<organism evidence="2 3">
    <name type="scientific">Araneus ventricosus</name>
    <name type="common">Orbweaver spider</name>
    <name type="synonym">Epeira ventricosa</name>
    <dbReference type="NCBI Taxonomy" id="182803"/>
    <lineage>
        <taxon>Eukaryota</taxon>
        <taxon>Metazoa</taxon>
        <taxon>Ecdysozoa</taxon>
        <taxon>Arthropoda</taxon>
        <taxon>Chelicerata</taxon>
        <taxon>Arachnida</taxon>
        <taxon>Araneae</taxon>
        <taxon>Araneomorphae</taxon>
        <taxon>Entelegynae</taxon>
        <taxon>Araneoidea</taxon>
        <taxon>Araneidae</taxon>
        <taxon>Araneus</taxon>
    </lineage>
</organism>
<evidence type="ECO:0000313" key="3">
    <source>
        <dbReference type="Proteomes" id="UP000499080"/>
    </source>
</evidence>
<reference evidence="2 3" key="1">
    <citation type="journal article" date="2019" name="Sci. Rep.">
        <title>Orb-weaving spider Araneus ventricosus genome elucidates the spidroin gene catalogue.</title>
        <authorList>
            <person name="Kono N."/>
            <person name="Nakamura H."/>
            <person name="Ohtoshi R."/>
            <person name="Moran D.A.P."/>
            <person name="Shinohara A."/>
            <person name="Yoshida Y."/>
            <person name="Fujiwara M."/>
            <person name="Mori M."/>
            <person name="Tomita M."/>
            <person name="Arakawa K."/>
        </authorList>
    </citation>
    <scope>NUCLEOTIDE SEQUENCE [LARGE SCALE GENOMIC DNA]</scope>
</reference>
<dbReference type="OrthoDB" id="6613079at2759"/>
<dbReference type="PANTHER" id="PTHR46579">
    <property type="entry name" value="F5/8 TYPE C DOMAIN-CONTAINING PROTEIN-RELATED"/>
    <property type="match status" value="1"/>
</dbReference>
<dbReference type="PANTHER" id="PTHR46579:SF1">
    <property type="entry name" value="F5_8 TYPE C DOMAIN-CONTAINING PROTEIN"/>
    <property type="match status" value="1"/>
</dbReference>
<evidence type="ECO:0008006" key="4">
    <source>
        <dbReference type="Google" id="ProtNLM"/>
    </source>
</evidence>
<accession>A0A4Y2RTK1</accession>
<sequence length="850" mass="98429">MADRIYKKRGTYNRFLRTDEPIPKSTFYSKRKLSESQHADDTDDNTSMSAFCDAEEKFSCETSPHIDEDIHFNDLEFDCFNVDSTDCEDNDTYQNDDVKVNLANLNEPLYPSSSVSLLDAYISILAFSLRHNITKTCMQDLLQLFNVLLPPSNLPGTKHLFYSKLSSLFDNSTQAYIYCKYCFETVCLLSDEHKSDICKECLKSFDFQDSMKQGYFFMYMPLEPQLKLKFQYQNLMHNIKKYKRIFEEPSSSYRDILDGEAYAKIKNLKYSDNISLQFNIDGIPMYRKSNYQIWPIQCMINELPPNERKDHILMCGLWFGPHKPNMNVFLKPFVTELSNLSRSGFKWIDEHQSIATNSKQIVTKVFPIICSSDAPARAAVQNFIQYNGKYGCGFCQHSGERVEKGKGFCRIYPLIQPLPEIRSFEQCVNFAEEASLTGKAVHGVKGPTELMKLYPNFDLVQSFVPDYMHAVLLGVVRQIMSLWIQTSSNDFSINQKSLRVLNQRILNIKFPQETTRKLRSTNEVLFWKASEFRIFLFVSPIILKNLISKNVYNHWLLLVHGISLLLGNEVTTNDLEEAEFALQKFVYGVKDIYGIQEQTYNIHLLLHLPQAVKSWGPLWAHSCFIYEGALGQLKQFHHGTRGEASQILSSYAMQSILKLLILQENVKNSRVQAYIQNMQQKRHSTIRNPKINNCVLLGLQKSIKLPRVHEVELLKLLPMNNQKGLSSVVSYERMLYCNKLFSTKRYSQKFVRADFMLCIGQNICFVLNYIIVYNEEVFLIGEKLSTKKLKKSDNDIGFICRNILSCENLESDNVLAIRPIDIINKYMIVPFQDRDEEINYLIPLNNAAEQ</sequence>
<dbReference type="Pfam" id="PF02992">
    <property type="entry name" value="Transposase_21"/>
    <property type="match status" value="1"/>
</dbReference>
<protein>
    <recommendedName>
        <fullName evidence="4">Transposase domain-containing protein</fullName>
    </recommendedName>
</protein>
<gene>
    <name evidence="2" type="ORF">AVEN_180461_1</name>
</gene>
<evidence type="ECO:0000313" key="2">
    <source>
        <dbReference type="EMBL" id="GBN79098.1"/>
    </source>
</evidence>
<dbReference type="EMBL" id="BGPR01018416">
    <property type="protein sequence ID" value="GBN79098.1"/>
    <property type="molecule type" value="Genomic_DNA"/>
</dbReference>
<keyword evidence="3" id="KW-1185">Reference proteome</keyword>
<comment type="caution">
    <text evidence="2">The sequence shown here is derived from an EMBL/GenBank/DDBJ whole genome shotgun (WGS) entry which is preliminary data.</text>
</comment>